<feature type="signal peptide" evidence="3">
    <location>
        <begin position="1"/>
        <end position="24"/>
    </location>
</feature>
<feature type="chain" id="PRO_5047185620" evidence="3">
    <location>
        <begin position="25"/>
        <end position="414"/>
    </location>
</feature>
<proteinExistence type="predicted"/>
<keyword evidence="5" id="KW-1185">Reference proteome</keyword>
<organism evidence="4 5">
    <name type="scientific">Bacillus daqingensis</name>
    <dbReference type="NCBI Taxonomy" id="872396"/>
    <lineage>
        <taxon>Bacteria</taxon>
        <taxon>Bacillati</taxon>
        <taxon>Bacillota</taxon>
        <taxon>Bacilli</taxon>
        <taxon>Bacillales</taxon>
        <taxon>Bacillaceae</taxon>
        <taxon>Bacillus</taxon>
    </lineage>
</organism>
<dbReference type="SUPFAM" id="SSF53807">
    <property type="entry name" value="Helical backbone' metal receptor"/>
    <property type="match status" value="1"/>
</dbReference>
<evidence type="ECO:0000313" key="5">
    <source>
        <dbReference type="Proteomes" id="UP001595896"/>
    </source>
</evidence>
<protein>
    <submittedName>
        <fullName evidence="4">Metal ABC transporter solute-binding protein, Zn/Mn family</fullName>
    </submittedName>
</protein>
<dbReference type="Pfam" id="PF01297">
    <property type="entry name" value="ZnuA"/>
    <property type="match status" value="1"/>
</dbReference>
<feature type="compositionally biased region" description="Low complexity" evidence="2">
    <location>
        <begin position="25"/>
        <end position="41"/>
    </location>
</feature>
<keyword evidence="3" id="KW-0732">Signal</keyword>
<dbReference type="PROSITE" id="PS51257">
    <property type="entry name" value="PROKAR_LIPOPROTEIN"/>
    <property type="match status" value="1"/>
</dbReference>
<dbReference type="InterPro" id="IPR050492">
    <property type="entry name" value="Bact_metal-bind_prot9"/>
</dbReference>
<dbReference type="Gene3D" id="3.40.50.1980">
    <property type="entry name" value="Nitrogenase molybdenum iron protein domain"/>
    <property type="match status" value="3"/>
</dbReference>
<feature type="compositionally biased region" description="Basic and acidic residues" evidence="2">
    <location>
        <begin position="147"/>
        <end position="247"/>
    </location>
</feature>
<dbReference type="Proteomes" id="UP001595896">
    <property type="component" value="Unassembled WGS sequence"/>
</dbReference>
<evidence type="ECO:0000256" key="3">
    <source>
        <dbReference type="SAM" id="SignalP"/>
    </source>
</evidence>
<gene>
    <name evidence="4" type="ORF">ACFO4L_11810</name>
</gene>
<comment type="caution">
    <text evidence="4">The sequence shown here is derived from an EMBL/GenBank/DDBJ whole genome shotgun (WGS) entry which is preliminary data.</text>
</comment>
<accession>A0ABV9NV64</accession>
<feature type="coiled-coil region" evidence="1">
    <location>
        <begin position="273"/>
        <end position="300"/>
    </location>
</feature>
<name>A0ABV9NV64_9BACI</name>
<dbReference type="EMBL" id="JBHSGK010000013">
    <property type="protein sequence ID" value="MFC4737277.1"/>
    <property type="molecule type" value="Genomic_DNA"/>
</dbReference>
<feature type="region of interest" description="Disordered" evidence="2">
    <location>
        <begin position="144"/>
        <end position="247"/>
    </location>
</feature>
<reference evidence="5" key="1">
    <citation type="journal article" date="2019" name="Int. J. Syst. Evol. Microbiol.">
        <title>The Global Catalogue of Microorganisms (GCM) 10K type strain sequencing project: providing services to taxonomists for standard genome sequencing and annotation.</title>
        <authorList>
            <consortium name="The Broad Institute Genomics Platform"/>
            <consortium name="The Broad Institute Genome Sequencing Center for Infectious Disease"/>
            <person name="Wu L."/>
            <person name="Ma J."/>
        </authorList>
    </citation>
    <scope>NUCLEOTIDE SEQUENCE [LARGE SCALE GENOMIC DNA]</scope>
    <source>
        <strain evidence="5">JCM 12165</strain>
    </source>
</reference>
<sequence>MRKTKLSAIVLSAVFLAACGNNEAAENNTNNAEENNNSAATNEEENEAAENQDPITVKTTLFPLEYFAQEIGGDYVEVENIVPAGADAHTFEPSSSQMIDIAEADLFIYNGVDFEGFTESVQDAVDGQNVEMVTASEGIDLISYSHGIDDDHDHDHDDNDHGHNHDDNNDDHDHDDNNHGHNHDDNNDDHDHDHDDNDHGHNHDDNNDDHDHDHDDNNHGHNHDDNNDDHDHDHDHDHSHGDEDPHVWLDPKRAAEQAENIKNALSEANPDAADTFEENYEELLTQFEELDEQFVELSDNMTQDIIVVSHAGYGYWEEEYGIRQLGIAGLSPSNEPSIQQMEETIEFMEDNDINYVMFEQNIPENITETVREQVGAESLELHNLESLTEEEEAEGASYFTIMEQNLETLNTALR</sequence>
<feature type="region of interest" description="Disordered" evidence="2">
    <location>
        <begin position="25"/>
        <end position="54"/>
    </location>
</feature>
<evidence type="ECO:0000256" key="2">
    <source>
        <dbReference type="SAM" id="MobiDB-lite"/>
    </source>
</evidence>
<keyword evidence="1" id="KW-0175">Coiled coil</keyword>
<evidence type="ECO:0000313" key="4">
    <source>
        <dbReference type="EMBL" id="MFC4737277.1"/>
    </source>
</evidence>
<dbReference type="PANTHER" id="PTHR42953:SF8">
    <property type="entry name" value="ZINT DOMAIN-CONTAINING PROTEIN"/>
    <property type="match status" value="1"/>
</dbReference>
<evidence type="ECO:0000256" key="1">
    <source>
        <dbReference type="SAM" id="Coils"/>
    </source>
</evidence>
<dbReference type="RefSeq" id="WP_377909879.1">
    <property type="nucleotide sequence ID" value="NZ_JBHSGK010000013.1"/>
</dbReference>
<dbReference type="InterPro" id="IPR006127">
    <property type="entry name" value="ZnuA-like"/>
</dbReference>
<dbReference type="PANTHER" id="PTHR42953">
    <property type="entry name" value="HIGH-AFFINITY ZINC UPTAKE SYSTEM PROTEIN ZNUA-RELATED"/>
    <property type="match status" value="1"/>
</dbReference>